<proteinExistence type="predicted"/>
<dbReference type="InterPro" id="IPR010982">
    <property type="entry name" value="Lambda_DNA-bd_dom_sf"/>
</dbReference>
<dbReference type="PROSITE" id="PS50943">
    <property type="entry name" value="HTH_CROC1"/>
    <property type="match status" value="1"/>
</dbReference>
<dbReference type="GO" id="GO:0003677">
    <property type="term" value="F:DNA binding"/>
    <property type="evidence" value="ECO:0007669"/>
    <property type="project" value="InterPro"/>
</dbReference>
<evidence type="ECO:0000259" key="1">
    <source>
        <dbReference type="PROSITE" id="PS50943"/>
    </source>
</evidence>
<dbReference type="RefSeq" id="WP_182998368.1">
    <property type="nucleotide sequence ID" value="NZ_JABEQJ010000022.1"/>
</dbReference>
<dbReference type="Gene3D" id="1.10.260.40">
    <property type="entry name" value="lambda repressor-like DNA-binding domains"/>
    <property type="match status" value="1"/>
</dbReference>
<dbReference type="CDD" id="cd00093">
    <property type="entry name" value="HTH_XRE"/>
    <property type="match status" value="1"/>
</dbReference>
<comment type="caution">
    <text evidence="2">The sequence shown here is derived from an EMBL/GenBank/DDBJ whole genome shotgun (WGS) entry which is preliminary data.</text>
</comment>
<dbReference type="SMART" id="SM00530">
    <property type="entry name" value="HTH_XRE"/>
    <property type="match status" value="1"/>
</dbReference>
<sequence length="104" mass="11263">MTSLAALKSKLLTDPAVKAEYDRLGPIFSVVSEMVEARQTAGLTQAEIARRMGTTQSVVGRLESGRHMPSFDMVSRYAAALDRRIDIHLVPRHSADVALAGSPI</sequence>
<dbReference type="InterPro" id="IPR001387">
    <property type="entry name" value="Cro/C1-type_HTH"/>
</dbReference>
<organism evidence="2 3">
    <name type="scientific">Gluconacetobacter sacchari</name>
    <dbReference type="NCBI Taxonomy" id="92759"/>
    <lineage>
        <taxon>Bacteria</taxon>
        <taxon>Pseudomonadati</taxon>
        <taxon>Pseudomonadota</taxon>
        <taxon>Alphaproteobacteria</taxon>
        <taxon>Acetobacterales</taxon>
        <taxon>Acetobacteraceae</taxon>
        <taxon>Gluconacetobacter</taxon>
    </lineage>
</organism>
<dbReference type="SUPFAM" id="SSF47413">
    <property type="entry name" value="lambda repressor-like DNA-binding domains"/>
    <property type="match status" value="1"/>
</dbReference>
<feature type="domain" description="HTH cro/C1-type" evidence="1">
    <location>
        <begin position="34"/>
        <end position="88"/>
    </location>
</feature>
<dbReference type="AlphaFoldDB" id="A0A7W4NPC0"/>
<evidence type="ECO:0000313" key="2">
    <source>
        <dbReference type="EMBL" id="MBB2161534.1"/>
    </source>
</evidence>
<gene>
    <name evidence="2" type="ORF">HLH48_15365</name>
</gene>
<protein>
    <submittedName>
        <fullName evidence="2">Helix-turn-helix transcriptional regulator</fullName>
    </submittedName>
</protein>
<evidence type="ECO:0000313" key="3">
    <source>
        <dbReference type="Proteomes" id="UP000589085"/>
    </source>
</evidence>
<dbReference type="EMBL" id="JABEQJ010000022">
    <property type="protein sequence ID" value="MBB2161534.1"/>
    <property type="molecule type" value="Genomic_DNA"/>
</dbReference>
<reference evidence="2 3" key="1">
    <citation type="submission" date="2020-04" db="EMBL/GenBank/DDBJ databases">
        <title>Description of novel Gluconacetobacter.</title>
        <authorList>
            <person name="Sombolestani A."/>
        </authorList>
    </citation>
    <scope>NUCLEOTIDE SEQUENCE [LARGE SCALE GENOMIC DNA]</scope>
    <source>
        <strain evidence="2 3">LMG 19747</strain>
    </source>
</reference>
<accession>A0A7W4NPC0</accession>
<dbReference type="Pfam" id="PF01381">
    <property type="entry name" value="HTH_3"/>
    <property type="match status" value="1"/>
</dbReference>
<dbReference type="Proteomes" id="UP000589085">
    <property type="component" value="Unassembled WGS sequence"/>
</dbReference>
<name>A0A7W4NPC0_9PROT</name>